<gene>
    <name evidence="3" type="ORF">EHW97_03495</name>
</gene>
<dbReference type="InterPro" id="IPR036291">
    <property type="entry name" value="NAD(P)-bd_dom_sf"/>
</dbReference>
<proteinExistence type="inferred from homology"/>
<dbReference type="EMBL" id="RQJX01000003">
    <property type="protein sequence ID" value="RQN09320.1"/>
    <property type="molecule type" value="Genomic_DNA"/>
</dbReference>
<evidence type="ECO:0000256" key="1">
    <source>
        <dbReference type="ARBA" id="ARBA00006484"/>
    </source>
</evidence>
<dbReference type="PANTHER" id="PTHR43477">
    <property type="entry name" value="DIHYDROANTICAPSIN 7-DEHYDROGENASE"/>
    <property type="match status" value="1"/>
</dbReference>
<comment type="caution">
    <text evidence="3">The sequence shown here is derived from an EMBL/GenBank/DDBJ whole genome shotgun (WGS) entry which is preliminary data.</text>
</comment>
<evidence type="ECO:0000313" key="4">
    <source>
        <dbReference type="Proteomes" id="UP000275225"/>
    </source>
</evidence>
<dbReference type="RefSeq" id="WP_124235775.1">
    <property type="nucleotide sequence ID" value="NZ_JBHUFI010000009.1"/>
</dbReference>
<dbReference type="Pfam" id="PF13561">
    <property type="entry name" value="adh_short_C2"/>
    <property type="match status" value="1"/>
</dbReference>
<evidence type="ECO:0000313" key="3">
    <source>
        <dbReference type="EMBL" id="RQN09320.1"/>
    </source>
</evidence>
<dbReference type="PRINTS" id="PR00081">
    <property type="entry name" value="GDHRDH"/>
</dbReference>
<dbReference type="CDD" id="cd05233">
    <property type="entry name" value="SDR_c"/>
    <property type="match status" value="1"/>
</dbReference>
<dbReference type="PROSITE" id="PS00061">
    <property type="entry name" value="ADH_SHORT"/>
    <property type="match status" value="1"/>
</dbReference>
<dbReference type="PRINTS" id="PR00080">
    <property type="entry name" value="SDRFAMILY"/>
</dbReference>
<dbReference type="FunFam" id="3.40.50.720:FF:000084">
    <property type="entry name" value="Short-chain dehydrogenase reductase"/>
    <property type="match status" value="1"/>
</dbReference>
<dbReference type="SUPFAM" id="SSF51735">
    <property type="entry name" value="NAD(P)-binding Rossmann-fold domains"/>
    <property type="match status" value="1"/>
</dbReference>
<keyword evidence="2" id="KW-0560">Oxidoreductase</keyword>
<dbReference type="PANTHER" id="PTHR43477:SF1">
    <property type="entry name" value="DIHYDROANTICAPSIN 7-DEHYDROGENASE"/>
    <property type="match status" value="1"/>
</dbReference>
<dbReference type="InterPro" id="IPR002347">
    <property type="entry name" value="SDR_fam"/>
</dbReference>
<organism evidence="3 4">
    <name type="scientific">Aeromicrobium camelliae</name>
    <dbReference type="NCBI Taxonomy" id="1538144"/>
    <lineage>
        <taxon>Bacteria</taxon>
        <taxon>Bacillati</taxon>
        <taxon>Actinomycetota</taxon>
        <taxon>Actinomycetes</taxon>
        <taxon>Propionibacteriales</taxon>
        <taxon>Nocardioidaceae</taxon>
        <taxon>Aeromicrobium</taxon>
    </lineage>
</organism>
<dbReference type="InterPro" id="IPR051122">
    <property type="entry name" value="SDR_DHRS6-like"/>
</dbReference>
<protein>
    <submittedName>
        <fullName evidence="3">SDR family oxidoreductase</fullName>
    </submittedName>
</protein>
<sequence length="250" mass="26553">MIGHDGRVVLVTGGAAGIGHACAVTFAAAGARVHVLDRDDPREPVTDVTYHRADLRDQASVDAVVGRIEATDGHLDVLVNNAGVSFVGDIEDGSEEQWHALWDLNVLGYVRATRAALPLLRRSAAASIINMSSCTAASGFRQRALYSATKGAIESMTRSMAADLVAEDICVNAVNPGTVDTPFMAELAARADDPEQRRREFDERQPTGRMVRPDEVALAALYLAHPAMRSSIGTVVTVDGGIAALHLTRA</sequence>
<dbReference type="AlphaFoldDB" id="A0A3N6WPU0"/>
<name>A0A3N6WPU0_9ACTN</name>
<dbReference type="Gene3D" id="3.40.50.720">
    <property type="entry name" value="NAD(P)-binding Rossmann-like Domain"/>
    <property type="match status" value="1"/>
</dbReference>
<dbReference type="OrthoDB" id="9789398at2"/>
<accession>A0A3N6WPU0</accession>
<evidence type="ECO:0000256" key="2">
    <source>
        <dbReference type="ARBA" id="ARBA00023002"/>
    </source>
</evidence>
<reference evidence="3 4" key="1">
    <citation type="submission" date="2018-11" db="EMBL/GenBank/DDBJ databases">
        <authorList>
            <person name="Li F."/>
        </authorList>
    </citation>
    <scope>NUCLEOTIDE SEQUENCE [LARGE SCALE GENOMIC DNA]</scope>
    <source>
        <strain evidence="3 4">YS17T</strain>
    </source>
</reference>
<dbReference type="GO" id="GO:0016491">
    <property type="term" value="F:oxidoreductase activity"/>
    <property type="evidence" value="ECO:0007669"/>
    <property type="project" value="UniProtKB-KW"/>
</dbReference>
<comment type="similarity">
    <text evidence="1">Belongs to the short-chain dehydrogenases/reductases (SDR) family.</text>
</comment>
<dbReference type="Proteomes" id="UP000275225">
    <property type="component" value="Unassembled WGS sequence"/>
</dbReference>
<keyword evidence="4" id="KW-1185">Reference proteome</keyword>
<dbReference type="InterPro" id="IPR020904">
    <property type="entry name" value="Sc_DH/Rdtase_CS"/>
</dbReference>